<evidence type="ECO:0000313" key="3">
    <source>
        <dbReference type="EMBL" id="PTQ26794.1"/>
    </source>
</evidence>
<evidence type="ECO:0000256" key="2">
    <source>
        <dbReference type="SAM" id="SignalP"/>
    </source>
</evidence>
<dbReference type="InterPro" id="IPR005199">
    <property type="entry name" value="Glyco_hydro_79"/>
</dbReference>
<dbReference type="AlphaFoldDB" id="A0A2R6VYW5"/>
<dbReference type="SUPFAM" id="SSF51445">
    <property type="entry name" value="(Trans)glycosidases"/>
    <property type="match status" value="1"/>
</dbReference>
<feature type="signal peptide" evidence="2">
    <location>
        <begin position="1"/>
        <end position="28"/>
    </location>
</feature>
<accession>A0A2R6VYW5</accession>
<evidence type="ECO:0000313" key="4">
    <source>
        <dbReference type="Proteomes" id="UP000244005"/>
    </source>
</evidence>
<dbReference type="PANTHER" id="PTHR14363:SF17">
    <property type="entry name" value="HEPARANASE-LIKE PROTEIN 3"/>
    <property type="match status" value="1"/>
</dbReference>
<reference evidence="4" key="1">
    <citation type="journal article" date="2017" name="Cell">
        <title>Insights into land plant evolution garnered from the Marchantia polymorpha genome.</title>
        <authorList>
            <person name="Bowman J.L."/>
            <person name="Kohchi T."/>
            <person name="Yamato K.T."/>
            <person name="Jenkins J."/>
            <person name="Shu S."/>
            <person name="Ishizaki K."/>
            <person name="Yamaoka S."/>
            <person name="Nishihama R."/>
            <person name="Nakamura Y."/>
            <person name="Berger F."/>
            <person name="Adam C."/>
            <person name="Aki S.S."/>
            <person name="Althoff F."/>
            <person name="Araki T."/>
            <person name="Arteaga-Vazquez M.A."/>
            <person name="Balasubrmanian S."/>
            <person name="Barry K."/>
            <person name="Bauer D."/>
            <person name="Boehm C.R."/>
            <person name="Briginshaw L."/>
            <person name="Caballero-Perez J."/>
            <person name="Catarino B."/>
            <person name="Chen F."/>
            <person name="Chiyoda S."/>
            <person name="Chovatia M."/>
            <person name="Davies K.M."/>
            <person name="Delmans M."/>
            <person name="Demura T."/>
            <person name="Dierschke T."/>
            <person name="Dolan L."/>
            <person name="Dorantes-Acosta A.E."/>
            <person name="Eklund D.M."/>
            <person name="Florent S.N."/>
            <person name="Flores-Sandoval E."/>
            <person name="Fujiyama A."/>
            <person name="Fukuzawa H."/>
            <person name="Galik B."/>
            <person name="Grimanelli D."/>
            <person name="Grimwood J."/>
            <person name="Grossniklaus U."/>
            <person name="Hamada T."/>
            <person name="Haseloff J."/>
            <person name="Hetherington A.J."/>
            <person name="Higo A."/>
            <person name="Hirakawa Y."/>
            <person name="Hundley H.N."/>
            <person name="Ikeda Y."/>
            <person name="Inoue K."/>
            <person name="Inoue S.I."/>
            <person name="Ishida S."/>
            <person name="Jia Q."/>
            <person name="Kakita M."/>
            <person name="Kanazawa T."/>
            <person name="Kawai Y."/>
            <person name="Kawashima T."/>
            <person name="Kennedy M."/>
            <person name="Kinose K."/>
            <person name="Kinoshita T."/>
            <person name="Kohara Y."/>
            <person name="Koide E."/>
            <person name="Komatsu K."/>
            <person name="Kopischke S."/>
            <person name="Kubo M."/>
            <person name="Kyozuka J."/>
            <person name="Lagercrantz U."/>
            <person name="Lin S.S."/>
            <person name="Lindquist E."/>
            <person name="Lipzen A.M."/>
            <person name="Lu C.W."/>
            <person name="De Luna E."/>
            <person name="Martienssen R.A."/>
            <person name="Minamino N."/>
            <person name="Mizutani M."/>
            <person name="Mizutani M."/>
            <person name="Mochizuki N."/>
            <person name="Monte I."/>
            <person name="Mosher R."/>
            <person name="Nagasaki H."/>
            <person name="Nakagami H."/>
            <person name="Naramoto S."/>
            <person name="Nishitani K."/>
            <person name="Ohtani M."/>
            <person name="Okamoto T."/>
            <person name="Okumura M."/>
            <person name="Phillips J."/>
            <person name="Pollak B."/>
            <person name="Reinders A."/>
            <person name="Rovekamp M."/>
            <person name="Sano R."/>
            <person name="Sawa S."/>
            <person name="Schmid M.W."/>
            <person name="Shirakawa M."/>
            <person name="Solano R."/>
            <person name="Spunde A."/>
            <person name="Suetsugu N."/>
            <person name="Sugano S."/>
            <person name="Sugiyama A."/>
            <person name="Sun R."/>
            <person name="Suzuki Y."/>
            <person name="Takenaka M."/>
            <person name="Takezawa D."/>
            <person name="Tomogane H."/>
            <person name="Tsuzuki M."/>
            <person name="Ueda T."/>
            <person name="Umeda M."/>
            <person name="Ward J.M."/>
            <person name="Watanabe Y."/>
            <person name="Yazaki K."/>
            <person name="Yokoyama R."/>
            <person name="Yoshitake Y."/>
            <person name="Yotsui I."/>
            <person name="Zachgo S."/>
            <person name="Schmutz J."/>
        </authorList>
    </citation>
    <scope>NUCLEOTIDE SEQUENCE [LARGE SCALE GENOMIC DNA]</scope>
    <source>
        <strain evidence="4">Tak-1</strain>
    </source>
</reference>
<feature type="chain" id="PRO_5015348495" evidence="2">
    <location>
        <begin position="29"/>
        <end position="533"/>
    </location>
</feature>
<dbReference type="PANTHER" id="PTHR14363">
    <property type="entry name" value="HEPARANASE-RELATED"/>
    <property type="match status" value="1"/>
</dbReference>
<dbReference type="GO" id="GO:0004566">
    <property type="term" value="F:beta-glucuronidase activity"/>
    <property type="evidence" value="ECO:0000318"/>
    <property type="project" value="GO_Central"/>
</dbReference>
<sequence length="533" mass="59482">MAAISCRGLLQCVVLIWSLYIHLRQVDARNLQETFVIELVVQTRYHATDVDKNFICATLDWWPSEKCSTNGMVQCPWGGAGLPYLDLENPMLQEALKELRPLVRAGGTLENIVVYDIGEQLPSEPCVPFSVNEGVFYGFSGGCLTMERWDALNAFFKKTGVEVVFGLNALYGRNKTKTTTGTEVQNVTEPWDWTNAYELMKYTRDKNYAISGWELGNELIGLAIDARVSPAQYSRDLENLDIIVRYLYKDYPTLPLVIAPDMVYLTSSDDLKNFLTDSGREKLDVLTTHSYNLGSGDSSSEILINGILNRTFVTKQTGTYKNVNTLLSDHLAVQAWIGESGGIYRSGRHGVSDTFIDAFWYLDELGTASLFNTKVFCRQSFVGGNYGLLDRSTFEPYPDYYGALLWRRLMGDRALFVSMVGSAISAYAHCQKDNKGGVTVLLLNFSNTTTTIETYKFEGSDKVSFRHEYHMSPADGNITSQVVLLNGQPLAVTPDGKIPRLLPVNKAPDDPISLKPLTYAYIVFPDIHASACV</sequence>
<dbReference type="Pfam" id="PF03662">
    <property type="entry name" value="Glyco_hydro_79n"/>
    <property type="match status" value="1"/>
</dbReference>
<dbReference type="Proteomes" id="UP000244005">
    <property type="component" value="Unassembled WGS sequence"/>
</dbReference>
<dbReference type="OMA" id="VAKEHTR"/>
<keyword evidence="4" id="KW-1185">Reference proteome</keyword>
<gene>
    <name evidence="3" type="ORF">MARPO_0364s0001</name>
</gene>
<organism evidence="3 4">
    <name type="scientific">Marchantia polymorpha</name>
    <name type="common">Common liverwort</name>
    <name type="synonym">Marchantia aquatica</name>
    <dbReference type="NCBI Taxonomy" id="3197"/>
    <lineage>
        <taxon>Eukaryota</taxon>
        <taxon>Viridiplantae</taxon>
        <taxon>Streptophyta</taxon>
        <taxon>Embryophyta</taxon>
        <taxon>Marchantiophyta</taxon>
        <taxon>Marchantiopsida</taxon>
        <taxon>Marchantiidae</taxon>
        <taxon>Marchantiales</taxon>
        <taxon>Marchantiaceae</taxon>
        <taxon>Marchantia</taxon>
    </lineage>
</organism>
<protein>
    <submittedName>
        <fullName evidence="3">Uncharacterized protein</fullName>
    </submittedName>
</protein>
<proteinExistence type="inferred from homology"/>
<name>A0A2R6VYW5_MARPO</name>
<dbReference type="OrthoDB" id="726732at2759"/>
<dbReference type="InterPro" id="IPR017853">
    <property type="entry name" value="GH"/>
</dbReference>
<keyword evidence="2" id="KW-0732">Signal</keyword>
<evidence type="ECO:0000256" key="1">
    <source>
        <dbReference type="ARBA" id="ARBA00009800"/>
    </source>
</evidence>
<dbReference type="GO" id="GO:0016020">
    <property type="term" value="C:membrane"/>
    <property type="evidence" value="ECO:0007669"/>
    <property type="project" value="InterPro"/>
</dbReference>
<dbReference type="Gene3D" id="3.20.20.80">
    <property type="entry name" value="Glycosidases"/>
    <property type="match status" value="1"/>
</dbReference>
<comment type="similarity">
    <text evidence="1">Belongs to the glycosyl hydrolase 79 family.</text>
</comment>
<dbReference type="EMBL" id="KZ773025">
    <property type="protein sequence ID" value="PTQ26794.1"/>
    <property type="molecule type" value="Genomic_DNA"/>
</dbReference>